<dbReference type="CDD" id="cd03469">
    <property type="entry name" value="Rieske_RO_Alpha_N"/>
    <property type="match status" value="1"/>
</dbReference>
<dbReference type="Pfam" id="PF00355">
    <property type="entry name" value="Rieske"/>
    <property type="match status" value="1"/>
</dbReference>
<keyword evidence="8" id="KW-1185">Reference proteome</keyword>
<evidence type="ECO:0000256" key="2">
    <source>
        <dbReference type="ARBA" id="ARBA00022723"/>
    </source>
</evidence>
<dbReference type="InterPro" id="IPR017941">
    <property type="entry name" value="Rieske_2Fe-2S"/>
</dbReference>
<dbReference type="GO" id="GO:0016491">
    <property type="term" value="F:oxidoreductase activity"/>
    <property type="evidence" value="ECO:0007669"/>
    <property type="project" value="UniProtKB-KW"/>
</dbReference>
<organism evidence="7 8">
    <name type="scientific">Rhizorhabdus dicambivorans</name>
    <dbReference type="NCBI Taxonomy" id="1850238"/>
    <lineage>
        <taxon>Bacteria</taxon>
        <taxon>Pseudomonadati</taxon>
        <taxon>Pseudomonadota</taxon>
        <taxon>Alphaproteobacteria</taxon>
        <taxon>Sphingomonadales</taxon>
        <taxon>Sphingomonadaceae</taxon>
        <taxon>Rhizorhabdus</taxon>
    </lineage>
</organism>
<dbReference type="Proteomes" id="UP000218934">
    <property type="component" value="Unassembled WGS sequence"/>
</dbReference>
<dbReference type="PANTHER" id="PTHR21266">
    <property type="entry name" value="IRON-SULFUR DOMAIN CONTAINING PROTEIN"/>
    <property type="match status" value="1"/>
</dbReference>
<keyword evidence="1" id="KW-0001">2Fe-2S</keyword>
<dbReference type="GO" id="GO:0051537">
    <property type="term" value="F:2 iron, 2 sulfur cluster binding"/>
    <property type="evidence" value="ECO:0007669"/>
    <property type="project" value="UniProtKB-KW"/>
</dbReference>
<evidence type="ECO:0000313" key="7">
    <source>
        <dbReference type="EMBL" id="PCE40365.1"/>
    </source>
</evidence>
<dbReference type="PANTHER" id="PTHR21266:SF60">
    <property type="entry name" value="3-KETOSTEROID-9-ALPHA-MONOOXYGENASE, OXYGENASE COMPONENT"/>
    <property type="match status" value="1"/>
</dbReference>
<evidence type="ECO:0000256" key="4">
    <source>
        <dbReference type="ARBA" id="ARBA00023004"/>
    </source>
</evidence>
<keyword evidence="5" id="KW-0411">Iron-sulfur</keyword>
<keyword evidence="3" id="KW-0560">Oxidoreductase</keyword>
<dbReference type="Gene3D" id="2.102.10.10">
    <property type="entry name" value="Rieske [2Fe-2S] iron-sulphur domain"/>
    <property type="match status" value="1"/>
</dbReference>
<protein>
    <recommendedName>
        <fullName evidence="6">Rieske domain-containing protein</fullName>
    </recommendedName>
</protein>
<reference evidence="7 8" key="1">
    <citation type="submission" date="2017-09" db="EMBL/GenBank/DDBJ databases">
        <title>The Catabolism of 3,6-Dichlorosalicylic acid is Initiated by the Cytochrome P450 Monooxygenase DsmABC in Rhizorhabdus dicambivorans Ndbn-20.</title>
        <authorList>
            <person name="Na L."/>
        </authorList>
    </citation>
    <scope>NUCLEOTIDE SEQUENCE [LARGE SCALE GENOMIC DNA]</scope>
    <source>
        <strain evidence="7 8">Ndbn-20m</strain>
    </source>
</reference>
<dbReference type="GO" id="GO:0046872">
    <property type="term" value="F:metal ion binding"/>
    <property type="evidence" value="ECO:0007669"/>
    <property type="project" value="UniProtKB-KW"/>
</dbReference>
<accession>A0A2A4FNM6</accession>
<evidence type="ECO:0000313" key="8">
    <source>
        <dbReference type="Proteomes" id="UP000218934"/>
    </source>
</evidence>
<dbReference type="EMBL" id="NWUF01000029">
    <property type="protein sequence ID" value="PCE40365.1"/>
    <property type="molecule type" value="Genomic_DNA"/>
</dbReference>
<feature type="domain" description="Rieske" evidence="6">
    <location>
        <begin position="48"/>
        <end position="151"/>
    </location>
</feature>
<dbReference type="InterPro" id="IPR036922">
    <property type="entry name" value="Rieske_2Fe-2S_sf"/>
</dbReference>
<keyword evidence="4" id="KW-0408">Iron</keyword>
<dbReference type="KEGG" id="rdi:CMV14_19940"/>
<comment type="caution">
    <text evidence="7">The sequence shown here is derived from an EMBL/GenBank/DDBJ whole genome shotgun (WGS) entry which is preliminary data.</text>
</comment>
<dbReference type="OrthoDB" id="9800776at2"/>
<name>A0A2A4FNM6_9SPHN</name>
<dbReference type="InterPro" id="IPR050584">
    <property type="entry name" value="Cholesterol_7-desaturase"/>
</dbReference>
<dbReference type="SUPFAM" id="SSF50022">
    <property type="entry name" value="ISP domain"/>
    <property type="match status" value="1"/>
</dbReference>
<evidence type="ECO:0000256" key="5">
    <source>
        <dbReference type="ARBA" id="ARBA00023014"/>
    </source>
</evidence>
<dbReference type="PROSITE" id="PS51296">
    <property type="entry name" value="RIESKE"/>
    <property type="match status" value="1"/>
</dbReference>
<sequence>MAVTPARGSPCGWLREREMAVPAVADPAEDSAGREPVWNLGPGAHQCWYPVALSSSVPEGKVLGCEIGDGRIVLYRGDDGVIRAMSAFCKHMGADLSVGGEVVGNGIRCPFHHWTYGDDGRCKHIPAGDEIPRRANLFHFPSREQFGLIWVFFGKAPLYELQTFEDFDEEKHVARSYEVQLSDKLVSEPWMSTTNVFDIVHLRFLHKVNITNSEVEEIDPYRRRMSWEADMGDKAAGGLRLEIYVYGVNSLRTKGDQGGRLKWYIAASVPSVRLGTRFFLTIITTKEAGAVEFLDRQAAMHTQILDEDTPILNNMRLEDLLMVPSDRAMTRFMRSVLKYPRVTMRELERSVQAE</sequence>
<evidence type="ECO:0000256" key="3">
    <source>
        <dbReference type="ARBA" id="ARBA00023002"/>
    </source>
</evidence>
<evidence type="ECO:0000259" key="6">
    <source>
        <dbReference type="PROSITE" id="PS51296"/>
    </source>
</evidence>
<gene>
    <name evidence="7" type="ORF">COO09_20505</name>
</gene>
<dbReference type="AlphaFoldDB" id="A0A2A4FNM6"/>
<evidence type="ECO:0000256" key="1">
    <source>
        <dbReference type="ARBA" id="ARBA00022714"/>
    </source>
</evidence>
<proteinExistence type="predicted"/>
<keyword evidence="2" id="KW-0479">Metal-binding</keyword>